<evidence type="ECO:0000259" key="1">
    <source>
        <dbReference type="Pfam" id="PF20405"/>
    </source>
</evidence>
<proteinExistence type="predicted"/>
<sequence>MNLFEDIAIPLSWPDQTARGDEAWMGFFKKIGIVKNLNFKVGHAAILLIERHSGNIHYYDFGRYITPRGYGRARSSEFDPRLAVHTKARWDAKNNLQNLEEILYELSKNEKHTHGGGRLYCSVAQGINFKNARSYADDLVNEGPLLYGALAPQNNSCSRYVAQILTKGMNRRDLRIKSILYPECLKASPTSNVVNANKNDKIFVYHKGTLTPITMSRKESLLFQVDLLKDSLYTKRALKIKDDSRPGLMDEPDRPLHIPQSATWLGGIGEGVWLDLKRDEDTYEVVRYHHSGEVDYKVPVICNQQIDLEKAYTFTFHFKYDYYNVLQDNNIYLFKSLYITEQTAKNKAI</sequence>
<evidence type="ECO:0000313" key="3">
    <source>
        <dbReference type="EMBL" id="TJY62519.1"/>
    </source>
</evidence>
<reference evidence="3 4" key="1">
    <citation type="submission" date="2019-04" db="EMBL/GenBank/DDBJ databases">
        <title>Sphingobacterium olei sp. nov., isolated from oil-contaminated soil.</title>
        <authorList>
            <person name="Liu B."/>
        </authorList>
    </citation>
    <scope>NUCLEOTIDE SEQUENCE [LARGE SCALE GENOMIC DNA]</scope>
    <source>
        <strain evidence="3 4">Y3L14</strain>
    </source>
</reference>
<dbReference type="AlphaFoldDB" id="A0A4V5LXH1"/>
<dbReference type="OrthoDB" id="695573at2"/>
<accession>A0A4V5LXH1</accession>
<comment type="caution">
    <text evidence="3">The sequence shown here is derived from an EMBL/GenBank/DDBJ whole genome shotgun (WGS) entry which is preliminary data.</text>
</comment>
<evidence type="ECO:0000313" key="4">
    <source>
        <dbReference type="Proteomes" id="UP000309872"/>
    </source>
</evidence>
<dbReference type="Pfam" id="PF25218">
    <property type="entry name" value="TseH"/>
    <property type="match status" value="1"/>
</dbReference>
<keyword evidence="4" id="KW-1185">Reference proteome</keyword>
<gene>
    <name evidence="3" type="ORF">FAZ19_20945</name>
</gene>
<feature type="domain" description="Type VI secretion system effector TseH-like" evidence="2">
    <location>
        <begin position="8"/>
        <end position="171"/>
    </location>
</feature>
<dbReference type="RefSeq" id="WP_136822716.1">
    <property type="nucleotide sequence ID" value="NZ_BMJX01000008.1"/>
</dbReference>
<dbReference type="Pfam" id="PF20405">
    <property type="entry name" value="DUF6695"/>
    <property type="match status" value="1"/>
</dbReference>
<evidence type="ECO:0000259" key="2">
    <source>
        <dbReference type="Pfam" id="PF25218"/>
    </source>
</evidence>
<feature type="domain" description="DUF6695" evidence="1">
    <location>
        <begin position="262"/>
        <end position="336"/>
    </location>
</feature>
<protein>
    <submittedName>
        <fullName evidence="3">Uncharacterized protein</fullName>
    </submittedName>
</protein>
<name>A0A4V5LXH1_9SPHI</name>
<dbReference type="EMBL" id="SUKA01000008">
    <property type="protein sequence ID" value="TJY62519.1"/>
    <property type="molecule type" value="Genomic_DNA"/>
</dbReference>
<organism evidence="3 4">
    <name type="scientific">Sphingobacterium alkalisoli</name>
    <dbReference type="NCBI Taxonomy" id="1874115"/>
    <lineage>
        <taxon>Bacteria</taxon>
        <taxon>Pseudomonadati</taxon>
        <taxon>Bacteroidota</taxon>
        <taxon>Sphingobacteriia</taxon>
        <taxon>Sphingobacteriales</taxon>
        <taxon>Sphingobacteriaceae</taxon>
        <taxon>Sphingobacterium</taxon>
    </lineage>
</organism>
<dbReference type="Proteomes" id="UP000309872">
    <property type="component" value="Unassembled WGS sequence"/>
</dbReference>
<dbReference type="InterPro" id="IPR046517">
    <property type="entry name" value="DUF6695"/>
</dbReference>
<dbReference type="InterPro" id="IPR057382">
    <property type="entry name" value="TseH"/>
</dbReference>